<proteinExistence type="inferred from homology"/>
<protein>
    <recommendedName>
        <fullName evidence="11">ATP synthase subunit a</fullName>
    </recommendedName>
</protein>
<evidence type="ECO:0000256" key="10">
    <source>
        <dbReference type="ARBA" id="ARBA00023310"/>
    </source>
</evidence>
<evidence type="ECO:0000313" key="13">
    <source>
        <dbReference type="EMBL" id="AVW86055.1"/>
    </source>
</evidence>
<evidence type="ECO:0000256" key="8">
    <source>
        <dbReference type="ARBA" id="ARBA00023065"/>
    </source>
</evidence>
<accession>A0A343W633</accession>
<comment type="similarity">
    <text evidence="2">Belongs to the ATPase A chain family.</text>
</comment>
<keyword evidence="7 12" id="KW-1133">Transmembrane helix</keyword>
<evidence type="ECO:0000256" key="4">
    <source>
        <dbReference type="ARBA" id="ARBA00022547"/>
    </source>
</evidence>
<dbReference type="PANTHER" id="PTHR11410">
    <property type="entry name" value="ATP SYNTHASE SUBUNIT A"/>
    <property type="match status" value="1"/>
</dbReference>
<evidence type="ECO:0000256" key="9">
    <source>
        <dbReference type="ARBA" id="ARBA00023136"/>
    </source>
</evidence>
<feature type="transmembrane region" description="Helical" evidence="12">
    <location>
        <begin position="104"/>
        <end position="125"/>
    </location>
</feature>
<sequence length="233" mass="25913">MMTDIFSSFDPATCSSYSSLTPSVFWILSFTSIILIQPSMWTSNNRYSWIFSFPIEVMNSQASRTFSLHLKGFPSILVPLFLMLIILNLMGLLPYVFSSTSHLVFTLILGLPLWLSLIISAMMHAPKSFIAHLLPSGAPEWLNPFLVITETLSISVRFVTLSFRLAANMSAGHILLGLMGIAASSSIFSSIPSFAFLFSIQMGYMIFEMGICLIQAYIFCLLISLYSDDHPSS</sequence>
<evidence type="ECO:0000256" key="11">
    <source>
        <dbReference type="RuleBase" id="RU004450"/>
    </source>
</evidence>
<keyword evidence="3" id="KW-0813">Transport</keyword>
<dbReference type="Pfam" id="PF00119">
    <property type="entry name" value="ATP-synt_A"/>
    <property type="match status" value="1"/>
</dbReference>
<organism evidence="13">
    <name type="scientific">Branchinotogluma japonicus</name>
    <dbReference type="NCBI Taxonomy" id="2153327"/>
    <lineage>
        <taxon>Eukaryota</taxon>
        <taxon>Metazoa</taxon>
        <taxon>Spiralia</taxon>
        <taxon>Lophotrochozoa</taxon>
        <taxon>Annelida</taxon>
        <taxon>Polychaeta</taxon>
        <taxon>Errantia</taxon>
        <taxon>Phyllodocida</taxon>
        <taxon>Polynoidae</taxon>
        <taxon>Branchinotogluma</taxon>
    </lineage>
</organism>
<evidence type="ECO:0000256" key="2">
    <source>
        <dbReference type="ARBA" id="ARBA00006810"/>
    </source>
</evidence>
<dbReference type="InterPro" id="IPR045083">
    <property type="entry name" value="ATP_synth_F0_asu_bact/mt"/>
</dbReference>
<dbReference type="InterPro" id="IPR035908">
    <property type="entry name" value="F0_ATP_A_sf"/>
</dbReference>
<evidence type="ECO:0000256" key="6">
    <source>
        <dbReference type="ARBA" id="ARBA00022781"/>
    </source>
</evidence>
<keyword evidence="13" id="KW-0496">Mitochondrion</keyword>
<geneLocation type="mitochondrion" evidence="13"/>
<keyword evidence="4" id="KW-0138">CF(0)</keyword>
<keyword evidence="10" id="KW-0066">ATP synthesis</keyword>
<evidence type="ECO:0000256" key="12">
    <source>
        <dbReference type="SAM" id="Phobius"/>
    </source>
</evidence>
<dbReference type="InterPro" id="IPR000568">
    <property type="entry name" value="ATP_synth_F0_asu"/>
</dbReference>
<feature type="transmembrane region" description="Helical" evidence="12">
    <location>
        <begin position="174"/>
        <end position="198"/>
    </location>
</feature>
<dbReference type="AlphaFoldDB" id="A0A343W633"/>
<dbReference type="PANTHER" id="PTHR11410:SF0">
    <property type="entry name" value="ATP SYNTHASE SUBUNIT A"/>
    <property type="match status" value="1"/>
</dbReference>
<gene>
    <name evidence="13" type="primary">ATP6</name>
</gene>
<keyword evidence="5 12" id="KW-0812">Transmembrane</keyword>
<dbReference type="GO" id="GO:0005743">
    <property type="term" value="C:mitochondrial inner membrane"/>
    <property type="evidence" value="ECO:0007669"/>
    <property type="project" value="UniProtKB-SubCell"/>
</dbReference>
<dbReference type="NCBIfam" id="TIGR01131">
    <property type="entry name" value="ATP_synt_6_or_A"/>
    <property type="match status" value="1"/>
</dbReference>
<dbReference type="PRINTS" id="PR00123">
    <property type="entry name" value="ATPASEA"/>
</dbReference>
<comment type="subcellular location">
    <subcellularLocation>
        <location evidence="1">Membrane</location>
        <topology evidence="1">Multi-pass membrane protein</topology>
    </subcellularLocation>
    <subcellularLocation>
        <location evidence="11">Mitochondrion inner membrane</location>
        <topology evidence="11">Multi-pass membrane protein</topology>
    </subcellularLocation>
</comment>
<dbReference type="EMBL" id="KY753824">
    <property type="protein sequence ID" value="AVW86055.1"/>
    <property type="molecule type" value="Genomic_DNA"/>
</dbReference>
<feature type="transmembrane region" description="Helical" evidence="12">
    <location>
        <begin position="204"/>
        <end position="226"/>
    </location>
</feature>
<dbReference type="GO" id="GO:0046933">
    <property type="term" value="F:proton-transporting ATP synthase activity, rotational mechanism"/>
    <property type="evidence" value="ECO:0007669"/>
    <property type="project" value="TreeGrafter"/>
</dbReference>
<keyword evidence="9 12" id="KW-0472">Membrane</keyword>
<feature type="transmembrane region" description="Helical" evidence="12">
    <location>
        <begin position="76"/>
        <end position="97"/>
    </location>
</feature>
<evidence type="ECO:0000256" key="1">
    <source>
        <dbReference type="ARBA" id="ARBA00004141"/>
    </source>
</evidence>
<dbReference type="GO" id="GO:0045259">
    <property type="term" value="C:proton-transporting ATP synthase complex"/>
    <property type="evidence" value="ECO:0007669"/>
    <property type="project" value="UniProtKB-KW"/>
</dbReference>
<evidence type="ECO:0000256" key="7">
    <source>
        <dbReference type="ARBA" id="ARBA00022989"/>
    </source>
</evidence>
<feature type="transmembrane region" description="Helical" evidence="12">
    <location>
        <begin position="20"/>
        <end position="41"/>
    </location>
</feature>
<dbReference type="SUPFAM" id="SSF81336">
    <property type="entry name" value="F1F0 ATP synthase subunit A"/>
    <property type="match status" value="1"/>
</dbReference>
<dbReference type="PROSITE" id="PS00449">
    <property type="entry name" value="ATPASE_A"/>
    <property type="match status" value="1"/>
</dbReference>
<dbReference type="InterPro" id="IPR023011">
    <property type="entry name" value="ATP_synth_F0_asu_AS"/>
</dbReference>
<keyword evidence="8" id="KW-0406">Ion transport</keyword>
<evidence type="ECO:0000256" key="3">
    <source>
        <dbReference type="ARBA" id="ARBA00022448"/>
    </source>
</evidence>
<dbReference type="Gene3D" id="1.20.120.220">
    <property type="entry name" value="ATP synthase, F0 complex, subunit A"/>
    <property type="match status" value="1"/>
</dbReference>
<name>A0A343W633_9ANNE</name>
<evidence type="ECO:0000256" key="5">
    <source>
        <dbReference type="ARBA" id="ARBA00022692"/>
    </source>
</evidence>
<dbReference type="CDD" id="cd00310">
    <property type="entry name" value="ATP-synt_Fo_a_6"/>
    <property type="match status" value="1"/>
</dbReference>
<reference evidence="13" key="1">
    <citation type="journal article" date="2018" name="Mol. Phylogenet. Evol.">
        <title>Phylogeny, evolution and mitochondrial gene order rearrangement in scale worms (Aphroditiformia, Annelida).</title>
        <authorList>
            <person name="Zhang Y."/>
            <person name="Sun J."/>
            <person name="Rouse G.W."/>
            <person name="Wiklund H."/>
            <person name="Pleijel F."/>
            <person name="Watanabe H.K."/>
            <person name="Chen C."/>
            <person name="Qian P.-Y."/>
            <person name="Qiu J.-W."/>
        </authorList>
    </citation>
    <scope>NUCLEOTIDE SEQUENCE</scope>
</reference>
<keyword evidence="6" id="KW-0375">Hydrogen ion transport</keyword>